<dbReference type="EMBL" id="JANUHA010000008">
    <property type="protein sequence ID" value="MCS0597269.1"/>
    <property type="molecule type" value="Genomic_DNA"/>
</dbReference>
<gene>
    <name evidence="8" type="ORF">NX780_13030</name>
</gene>
<feature type="transmembrane region" description="Helical" evidence="6">
    <location>
        <begin position="229"/>
        <end position="253"/>
    </location>
</feature>
<dbReference type="PANTHER" id="PTHR42718">
    <property type="entry name" value="MAJOR FACILITATOR SUPERFAMILY MULTIDRUG TRANSPORTER MFSC"/>
    <property type="match status" value="1"/>
</dbReference>
<keyword evidence="2" id="KW-0813">Transport</keyword>
<evidence type="ECO:0000256" key="4">
    <source>
        <dbReference type="ARBA" id="ARBA00022989"/>
    </source>
</evidence>
<feature type="transmembrane region" description="Helical" evidence="6">
    <location>
        <begin position="136"/>
        <end position="157"/>
    </location>
</feature>
<dbReference type="Gene3D" id="1.20.1250.20">
    <property type="entry name" value="MFS general substrate transporter like domains"/>
    <property type="match status" value="1"/>
</dbReference>
<evidence type="ECO:0000256" key="5">
    <source>
        <dbReference type="ARBA" id="ARBA00023136"/>
    </source>
</evidence>
<evidence type="ECO:0000256" key="1">
    <source>
        <dbReference type="ARBA" id="ARBA00004141"/>
    </source>
</evidence>
<dbReference type="SUPFAM" id="SSF103473">
    <property type="entry name" value="MFS general substrate transporter"/>
    <property type="match status" value="1"/>
</dbReference>
<evidence type="ECO:0000256" key="3">
    <source>
        <dbReference type="ARBA" id="ARBA00022692"/>
    </source>
</evidence>
<evidence type="ECO:0000256" key="2">
    <source>
        <dbReference type="ARBA" id="ARBA00022448"/>
    </source>
</evidence>
<evidence type="ECO:0000256" key="6">
    <source>
        <dbReference type="SAM" id="Phobius"/>
    </source>
</evidence>
<protein>
    <submittedName>
        <fullName evidence="8">MFS transporter</fullName>
    </submittedName>
</protein>
<dbReference type="PROSITE" id="PS50850">
    <property type="entry name" value="MFS"/>
    <property type="match status" value="1"/>
</dbReference>
<feature type="transmembrane region" description="Helical" evidence="6">
    <location>
        <begin position="102"/>
        <end position="124"/>
    </location>
</feature>
<dbReference type="CDD" id="cd17321">
    <property type="entry name" value="MFS_MMR_MDR_like"/>
    <property type="match status" value="1"/>
</dbReference>
<dbReference type="InterPro" id="IPR036259">
    <property type="entry name" value="MFS_trans_sf"/>
</dbReference>
<evidence type="ECO:0000313" key="9">
    <source>
        <dbReference type="Proteomes" id="UP001206572"/>
    </source>
</evidence>
<accession>A0ABT2ALZ3</accession>
<feature type="transmembrane region" description="Helical" evidence="6">
    <location>
        <begin position="49"/>
        <end position="65"/>
    </location>
</feature>
<reference evidence="8 9" key="1">
    <citation type="submission" date="2022-08" db="EMBL/GenBank/DDBJ databases">
        <title>Reclassification of Massilia species as members of the genera Telluria, Duganella, Pseudoduganella, Mokoshia gen. nov. and Zemynaea gen. nov. using orthogonal and non-orthogonal genome-based approaches.</title>
        <authorList>
            <person name="Bowman J.P."/>
        </authorList>
    </citation>
    <scope>NUCLEOTIDE SEQUENCE [LARGE SCALE GENOMIC DNA]</scope>
    <source>
        <strain evidence="8 9">JCM 31661</strain>
    </source>
</reference>
<keyword evidence="5 6" id="KW-0472">Membrane</keyword>
<dbReference type="Proteomes" id="UP001206572">
    <property type="component" value="Unassembled WGS sequence"/>
</dbReference>
<organism evidence="8 9">
    <name type="scientific">Massilia agri</name>
    <dbReference type="NCBI Taxonomy" id="1886785"/>
    <lineage>
        <taxon>Bacteria</taxon>
        <taxon>Pseudomonadati</taxon>
        <taxon>Pseudomonadota</taxon>
        <taxon>Betaproteobacteria</taxon>
        <taxon>Burkholderiales</taxon>
        <taxon>Oxalobacteraceae</taxon>
        <taxon>Telluria group</taxon>
        <taxon>Massilia</taxon>
    </lineage>
</organism>
<evidence type="ECO:0000313" key="8">
    <source>
        <dbReference type="EMBL" id="MCS0597269.1"/>
    </source>
</evidence>
<dbReference type="InterPro" id="IPR001958">
    <property type="entry name" value="Tet-R_TetA/multi-R_MdtG-like"/>
</dbReference>
<dbReference type="PANTHER" id="PTHR42718:SF9">
    <property type="entry name" value="MAJOR FACILITATOR SUPERFAMILY MULTIDRUG TRANSPORTER MFSC"/>
    <property type="match status" value="1"/>
</dbReference>
<feature type="transmembrane region" description="Helical" evidence="6">
    <location>
        <begin position="357"/>
        <end position="373"/>
    </location>
</feature>
<keyword evidence="3 6" id="KW-0812">Transmembrane</keyword>
<dbReference type="PRINTS" id="PR01035">
    <property type="entry name" value="TCRTETA"/>
</dbReference>
<feature type="transmembrane region" description="Helical" evidence="6">
    <location>
        <begin position="201"/>
        <end position="223"/>
    </location>
</feature>
<name>A0ABT2ALZ3_9BURK</name>
<comment type="subcellular location">
    <subcellularLocation>
        <location evidence="1">Membrane</location>
        <topology evidence="1">Multi-pass membrane protein</topology>
    </subcellularLocation>
</comment>
<feature type="domain" description="Major facilitator superfamily (MFS) profile" evidence="7">
    <location>
        <begin position="11"/>
        <end position="380"/>
    </location>
</feature>
<proteinExistence type="predicted"/>
<keyword evidence="9" id="KW-1185">Reference proteome</keyword>
<dbReference type="RefSeq" id="WP_258828299.1">
    <property type="nucleotide sequence ID" value="NZ_JANUHA010000008.1"/>
</dbReference>
<dbReference type="Pfam" id="PF07690">
    <property type="entry name" value="MFS_1"/>
    <property type="match status" value="2"/>
</dbReference>
<feature type="transmembrane region" description="Helical" evidence="6">
    <location>
        <begin position="77"/>
        <end position="96"/>
    </location>
</feature>
<keyword evidence="4 6" id="KW-1133">Transmembrane helix</keyword>
<sequence>MDTTSSSQRFALAALSMSTLLGALGTSIANVGLPALSAHFAAPYARIQWIVLAYLLASTAMAVVAGRLGDRYGRRRVLLGGIAMFSIASLGCAFAASLPMLVAARALQGAGAAAMLVLSLPFAADAGGRSGRTIGLLGSVSAAGTTLGPALGGALLAGFGWPSLFLFLAPLGLLTYACAWRGLPPGRSQAVRKDAGVQAPYGALVGIGLMTAVVMATLVIGPFHLARTLGLNGAALGLAMACGPLAAALAGVPAGRAVDRHGASCVGRIGLACAAAGCALLALLPAATGVAGYVIPLAVLTSGYALFQAANNSAVMAACDASQRGAVSGLLTLSRNLGLLGGASAMGMLFAATGMRTAFMASLLLVGAAGLTWRRTGRTAARRPA</sequence>
<comment type="caution">
    <text evidence="8">The sequence shown here is derived from an EMBL/GenBank/DDBJ whole genome shotgun (WGS) entry which is preliminary data.</text>
</comment>
<feature type="transmembrane region" description="Helical" evidence="6">
    <location>
        <begin position="163"/>
        <end position="180"/>
    </location>
</feature>
<dbReference type="InterPro" id="IPR011701">
    <property type="entry name" value="MFS"/>
</dbReference>
<evidence type="ECO:0000259" key="7">
    <source>
        <dbReference type="PROSITE" id="PS50850"/>
    </source>
</evidence>
<dbReference type="InterPro" id="IPR020846">
    <property type="entry name" value="MFS_dom"/>
</dbReference>